<dbReference type="EMBL" id="CP003479">
    <property type="protein sequence ID" value="AFI03464.1"/>
    <property type="molecule type" value="Genomic_DNA"/>
</dbReference>
<evidence type="ECO:0000313" key="3">
    <source>
        <dbReference type="Proteomes" id="UP000005010"/>
    </source>
</evidence>
<dbReference type="SMART" id="SM00271">
    <property type="entry name" value="DnaJ"/>
    <property type="match status" value="1"/>
</dbReference>
<dbReference type="Pfam" id="PF00226">
    <property type="entry name" value="DnaJ"/>
    <property type="match status" value="1"/>
</dbReference>
<dbReference type="STRING" id="182217.HCW_00855"/>
<evidence type="ECO:0000313" key="2">
    <source>
        <dbReference type="EMBL" id="AFI03464.1"/>
    </source>
</evidence>
<dbReference type="SUPFAM" id="SSF46565">
    <property type="entry name" value="Chaperone J-domain"/>
    <property type="match status" value="1"/>
</dbReference>
<reference evidence="3" key="1">
    <citation type="submission" date="2012-04" db="EMBL/GenBank/DDBJ databases">
        <title>Complete genome sequence of Helicobacter cetorum strain MIT 00-7128.</title>
        <authorList>
            <person name="Kersulyte D."/>
            <person name="Berg D.E."/>
        </authorList>
    </citation>
    <scope>NUCLEOTIDE SEQUENCE [LARGE SCALE GENOMIC DNA]</scope>
    <source>
        <strain evidence="3">MIT 00-7128</strain>
    </source>
</reference>
<dbReference type="PATRIC" id="fig|182217.3.peg.178"/>
<name>I0EKJ5_HELC0</name>
<dbReference type="RefSeq" id="WP_014660337.1">
    <property type="nucleotide sequence ID" value="NC_017737.1"/>
</dbReference>
<dbReference type="CDD" id="cd06257">
    <property type="entry name" value="DnaJ"/>
    <property type="match status" value="1"/>
</dbReference>
<dbReference type="eggNOG" id="COG2214">
    <property type="taxonomic scope" value="Bacteria"/>
</dbReference>
<organism evidence="2 3">
    <name type="scientific">Helicobacter cetorum (strain ATCC BAA-429 / MIT 00-7128)</name>
    <dbReference type="NCBI Taxonomy" id="182217"/>
    <lineage>
        <taxon>Bacteria</taxon>
        <taxon>Pseudomonadati</taxon>
        <taxon>Campylobacterota</taxon>
        <taxon>Epsilonproteobacteria</taxon>
        <taxon>Campylobacterales</taxon>
        <taxon>Helicobacteraceae</taxon>
        <taxon>Helicobacter</taxon>
    </lineage>
</organism>
<keyword evidence="3" id="KW-1185">Reference proteome</keyword>
<evidence type="ECO:0000259" key="1">
    <source>
        <dbReference type="PROSITE" id="PS50076"/>
    </source>
</evidence>
<dbReference type="Proteomes" id="UP000005010">
    <property type="component" value="Chromosome"/>
</dbReference>
<accession>I0EKJ5</accession>
<sequence>MAKIELLARYTQISLPNNHSLLKKVLAYAKKHFSQCHMLSSSLLILNDMECFKKNYLLNWVYHALDCEHNQEISEHSLETILQKSHLPIRIKITKENALLENAEIKVLAFGVEYVLFITEHPTAKRFLCQKFAPYIILEADNELHTRSSTEHFWELVLSLNKDRIVHNVCLHFSYPNGFDNESYTTMAERKLKECYKTLGFIKHEHFDIVKKRYLELAKTYHPDLHAHKEKKALYAQRFAIIQEAYRHIKKYA</sequence>
<dbReference type="KEGG" id="hce:HCW_00855"/>
<proteinExistence type="predicted"/>
<dbReference type="PROSITE" id="PS50076">
    <property type="entry name" value="DNAJ_2"/>
    <property type="match status" value="1"/>
</dbReference>
<dbReference type="AlphaFoldDB" id="I0EKJ5"/>
<gene>
    <name evidence="2" type="ordered locus">HCW_00855</name>
</gene>
<dbReference type="Gene3D" id="1.10.287.110">
    <property type="entry name" value="DnaJ domain"/>
    <property type="match status" value="1"/>
</dbReference>
<protein>
    <recommendedName>
        <fullName evidence="1">J domain-containing protein</fullName>
    </recommendedName>
</protein>
<dbReference type="InterPro" id="IPR001623">
    <property type="entry name" value="DnaJ_domain"/>
</dbReference>
<dbReference type="InterPro" id="IPR036869">
    <property type="entry name" value="J_dom_sf"/>
</dbReference>
<feature type="domain" description="J" evidence="1">
    <location>
        <begin position="194"/>
        <end position="253"/>
    </location>
</feature>
<dbReference type="HOGENOM" id="CLU_063644_0_0_7"/>